<evidence type="ECO:0000313" key="4">
    <source>
        <dbReference type="EMBL" id="KAK4045792.1"/>
    </source>
</evidence>
<keyword evidence="2" id="KW-0472">Membrane</keyword>
<evidence type="ECO:0000256" key="1">
    <source>
        <dbReference type="SAM" id="MobiDB-lite"/>
    </source>
</evidence>
<evidence type="ECO:0000313" key="5">
    <source>
        <dbReference type="Proteomes" id="UP001234178"/>
    </source>
</evidence>
<name>A0ABR0AU81_9CRUS</name>
<feature type="region of interest" description="Disordered" evidence="1">
    <location>
        <begin position="44"/>
        <end position="88"/>
    </location>
</feature>
<keyword evidence="5" id="KW-1185">Reference proteome</keyword>
<dbReference type="EMBL" id="JAOYFB010000063">
    <property type="protein sequence ID" value="KAK4045792.1"/>
    <property type="molecule type" value="Genomic_DNA"/>
</dbReference>
<accession>A0ABR0AU81</accession>
<protein>
    <submittedName>
        <fullName evidence="3">Uncharacterized protein</fullName>
    </submittedName>
</protein>
<sequence length="88" mass="9753">MDLTQMVDWHNVNVIVTTFQSIYHIFISISISQLFERFKDNQKPGLIPQFTSLRMSTRRNKNGSRGSGGSRGHGSSRGRGSSGSGHTV</sequence>
<keyword evidence="2" id="KW-1133">Transmembrane helix</keyword>
<keyword evidence="2" id="KW-0812">Transmembrane</keyword>
<comment type="caution">
    <text evidence="3">The sequence shown here is derived from an EMBL/GenBank/DDBJ whole genome shotgun (WGS) entry which is preliminary data.</text>
</comment>
<proteinExistence type="predicted"/>
<evidence type="ECO:0000313" key="3">
    <source>
        <dbReference type="EMBL" id="KAK4028687.1"/>
    </source>
</evidence>
<feature type="compositionally biased region" description="Gly residues" evidence="1">
    <location>
        <begin position="65"/>
        <end position="88"/>
    </location>
</feature>
<organism evidence="3 5">
    <name type="scientific">Daphnia magna</name>
    <dbReference type="NCBI Taxonomy" id="35525"/>
    <lineage>
        <taxon>Eukaryota</taxon>
        <taxon>Metazoa</taxon>
        <taxon>Ecdysozoa</taxon>
        <taxon>Arthropoda</taxon>
        <taxon>Crustacea</taxon>
        <taxon>Branchiopoda</taxon>
        <taxon>Diplostraca</taxon>
        <taxon>Cladocera</taxon>
        <taxon>Anomopoda</taxon>
        <taxon>Daphniidae</taxon>
        <taxon>Daphnia</taxon>
    </lineage>
</organism>
<evidence type="ECO:0000256" key="2">
    <source>
        <dbReference type="SAM" id="Phobius"/>
    </source>
</evidence>
<dbReference type="EMBL" id="JAOYFB010000039">
    <property type="protein sequence ID" value="KAK4028687.1"/>
    <property type="molecule type" value="Genomic_DNA"/>
</dbReference>
<gene>
    <name evidence="3" type="ORF">OUZ56_021691</name>
    <name evidence="4" type="ORF">OUZ56_033782</name>
</gene>
<reference evidence="3 5" key="1">
    <citation type="journal article" date="2023" name="Nucleic Acids Res.">
        <title>The hologenome of Daphnia magna reveals possible DNA methylation and microbiome-mediated evolution of the host genome.</title>
        <authorList>
            <person name="Chaturvedi A."/>
            <person name="Li X."/>
            <person name="Dhandapani V."/>
            <person name="Marshall H."/>
            <person name="Kissane S."/>
            <person name="Cuenca-Cambronero M."/>
            <person name="Asole G."/>
            <person name="Calvet F."/>
            <person name="Ruiz-Romero M."/>
            <person name="Marangio P."/>
            <person name="Guigo R."/>
            <person name="Rago D."/>
            <person name="Mirbahai L."/>
            <person name="Eastwood N."/>
            <person name="Colbourne J.K."/>
            <person name="Zhou J."/>
            <person name="Mallon E."/>
            <person name="Orsini L."/>
        </authorList>
    </citation>
    <scope>NUCLEOTIDE SEQUENCE [LARGE SCALE GENOMIC DNA]</scope>
    <source>
        <strain evidence="3">LRV0_1</strain>
    </source>
</reference>
<dbReference type="Proteomes" id="UP001234178">
    <property type="component" value="Unassembled WGS sequence"/>
</dbReference>
<feature type="transmembrane region" description="Helical" evidence="2">
    <location>
        <begin position="12"/>
        <end position="35"/>
    </location>
</feature>